<evidence type="ECO:0000256" key="7">
    <source>
        <dbReference type="ARBA" id="ARBA00023284"/>
    </source>
</evidence>
<dbReference type="InterPro" id="IPR008143">
    <property type="entry name" value="Ala_DH/PNT_CS2"/>
</dbReference>
<dbReference type="PRINTS" id="PR00368">
    <property type="entry name" value="FADPNR"/>
</dbReference>
<evidence type="ECO:0000256" key="1">
    <source>
        <dbReference type="ARBA" id="ARBA00007532"/>
    </source>
</evidence>
<dbReference type="Gene3D" id="3.50.50.60">
    <property type="entry name" value="FAD/NAD(P)-binding domain"/>
    <property type="match status" value="2"/>
</dbReference>
<dbReference type="InterPro" id="IPR023753">
    <property type="entry name" value="FAD/NAD-binding_dom"/>
</dbReference>
<dbReference type="OrthoDB" id="230580at2"/>
<keyword evidence="8" id="KW-0520">NAD</keyword>
<evidence type="ECO:0000259" key="12">
    <source>
        <dbReference type="Pfam" id="PF07992"/>
    </source>
</evidence>
<keyword evidence="2 10" id="KW-0285">Flavoprotein</keyword>
<proteinExistence type="inferred from homology"/>
<feature type="binding site" evidence="8">
    <location>
        <begin position="214"/>
        <end position="221"/>
    </location>
    <ligand>
        <name>NAD(+)</name>
        <dbReference type="ChEBI" id="CHEBI:57540"/>
    </ligand>
</feature>
<dbReference type="SUPFAM" id="SSF51905">
    <property type="entry name" value="FAD/NAD(P)-binding domain"/>
    <property type="match status" value="1"/>
</dbReference>
<evidence type="ECO:0000256" key="6">
    <source>
        <dbReference type="ARBA" id="ARBA00023157"/>
    </source>
</evidence>
<sequence length="519" mass="55869">MSASVLIQLQPHDEYNRELEANVHPPQWVNPTPKAPYHLVVIGAGTAGLVAAAGAAGLGARVALIERELMGGDCLNVGCVPSKGIIRASRVAATVRDASSFGVRVPDGVELDFGAAMQRMRRLRAKISPNDSAKRFSELGIDVFFGRGSFDNDETITVSRNDGTKSQVQFKKAVIASGARASAPMIPGLDSVSYLTNENLFSLTELPKRFGIVGAGPIGSEMAQAFARLGSDVFLYQRGSQILPREDPEAAAIVQKHFQRDGIHMILYSEDMKVGPADHGAIRVSVSQNGVPNETIVDQLLIAVGRAPNVEGLNLEAVNVKYDDKGIDVNDNLQTSNARIFAAGDICSKYKFTHAADFQARIVIQNALFALGPFGKKKSSDLVIPWATYTSPEVAHVGYYEDEAKKEGLEIDTYVQHFADVDRAILEGQDDGFVKVHTKKGTDTIVGATIVAENAGDMISEITVAMVNGLGLGKIGAAIHPYPTQAEAIRKLGDQFNRTRLTPFSKKMLDLLRRINVGG</sequence>
<dbReference type="NCBIfam" id="NF004991">
    <property type="entry name" value="PRK06370.1-3"/>
    <property type="match status" value="1"/>
</dbReference>
<dbReference type="EMBL" id="SJPI01000002">
    <property type="protein sequence ID" value="TWT51288.1"/>
    <property type="molecule type" value="Genomic_DNA"/>
</dbReference>
<dbReference type="InterPro" id="IPR004099">
    <property type="entry name" value="Pyr_nucl-diS_OxRdtase_dimer"/>
</dbReference>
<dbReference type="AlphaFoldDB" id="A0A5C5WKH1"/>
<dbReference type="PROSITE" id="PS00837">
    <property type="entry name" value="ALADH_PNT_2"/>
    <property type="match status" value="1"/>
</dbReference>
<dbReference type="PANTHER" id="PTHR43014">
    <property type="entry name" value="MERCURIC REDUCTASE"/>
    <property type="match status" value="1"/>
</dbReference>
<dbReference type="Gene3D" id="3.30.390.30">
    <property type="match status" value="1"/>
</dbReference>
<dbReference type="InterPro" id="IPR036188">
    <property type="entry name" value="FAD/NAD-bd_sf"/>
</dbReference>
<dbReference type="PANTHER" id="PTHR43014:SF2">
    <property type="entry name" value="MERCURIC REDUCTASE"/>
    <property type="match status" value="1"/>
</dbReference>
<feature type="domain" description="FAD/NAD(P)-binding" evidence="12">
    <location>
        <begin position="37"/>
        <end position="359"/>
    </location>
</feature>
<dbReference type="Pfam" id="PF02852">
    <property type="entry name" value="Pyr_redox_dim"/>
    <property type="match status" value="1"/>
</dbReference>
<keyword evidence="6" id="KW-1015">Disulfide bond</keyword>
<dbReference type="Pfam" id="PF07992">
    <property type="entry name" value="Pyr_redox_2"/>
    <property type="match status" value="1"/>
</dbReference>
<evidence type="ECO:0000256" key="2">
    <source>
        <dbReference type="ARBA" id="ARBA00022630"/>
    </source>
</evidence>
<name>A0A5C5WKH1_9BACT</name>
<dbReference type="GO" id="GO:0050660">
    <property type="term" value="F:flavin adenine dinucleotide binding"/>
    <property type="evidence" value="ECO:0007669"/>
    <property type="project" value="TreeGrafter"/>
</dbReference>
<evidence type="ECO:0000256" key="8">
    <source>
        <dbReference type="PIRSR" id="PIRSR000350-3"/>
    </source>
</evidence>
<evidence type="ECO:0000256" key="10">
    <source>
        <dbReference type="RuleBase" id="RU003691"/>
    </source>
</evidence>
<feature type="binding site" evidence="8">
    <location>
        <position position="148"/>
    </location>
    <ligand>
        <name>FAD</name>
        <dbReference type="ChEBI" id="CHEBI:57692"/>
    </ligand>
</feature>
<organism evidence="13 14">
    <name type="scientific">Rubripirellula amarantea</name>
    <dbReference type="NCBI Taxonomy" id="2527999"/>
    <lineage>
        <taxon>Bacteria</taxon>
        <taxon>Pseudomonadati</taxon>
        <taxon>Planctomycetota</taxon>
        <taxon>Planctomycetia</taxon>
        <taxon>Pirellulales</taxon>
        <taxon>Pirellulaceae</taxon>
        <taxon>Rubripirellula</taxon>
    </lineage>
</organism>
<reference evidence="13 14" key="1">
    <citation type="submission" date="2019-02" db="EMBL/GenBank/DDBJ databases">
        <title>Deep-cultivation of Planctomycetes and their phenomic and genomic characterization uncovers novel biology.</title>
        <authorList>
            <person name="Wiegand S."/>
            <person name="Jogler M."/>
            <person name="Boedeker C."/>
            <person name="Pinto D."/>
            <person name="Vollmers J."/>
            <person name="Rivas-Marin E."/>
            <person name="Kohn T."/>
            <person name="Peeters S.H."/>
            <person name="Heuer A."/>
            <person name="Rast P."/>
            <person name="Oberbeckmann S."/>
            <person name="Bunk B."/>
            <person name="Jeske O."/>
            <person name="Meyerdierks A."/>
            <person name="Storesund J.E."/>
            <person name="Kallscheuer N."/>
            <person name="Luecker S."/>
            <person name="Lage O.M."/>
            <person name="Pohl T."/>
            <person name="Merkel B.J."/>
            <person name="Hornburger P."/>
            <person name="Mueller R.-W."/>
            <person name="Bruemmer F."/>
            <person name="Labrenz M."/>
            <person name="Spormann A.M."/>
            <person name="Op Den Camp H."/>
            <person name="Overmann J."/>
            <person name="Amann R."/>
            <person name="Jetten M.S.M."/>
            <person name="Mascher T."/>
            <person name="Medema M.H."/>
            <person name="Devos D.P."/>
            <person name="Kaster A.-K."/>
            <person name="Ovreas L."/>
            <person name="Rohde M."/>
            <person name="Galperin M.Y."/>
            <person name="Jogler C."/>
        </authorList>
    </citation>
    <scope>NUCLEOTIDE SEQUENCE [LARGE SCALE GENOMIC DNA]</scope>
    <source>
        <strain evidence="13 14">Pla22</strain>
    </source>
</reference>
<dbReference type="PROSITE" id="PS00076">
    <property type="entry name" value="PYRIDINE_REDOX_1"/>
    <property type="match status" value="1"/>
</dbReference>
<dbReference type="FunFam" id="3.30.390.30:FF:000001">
    <property type="entry name" value="Dihydrolipoyl dehydrogenase"/>
    <property type="match status" value="1"/>
</dbReference>
<keyword evidence="5 10" id="KW-0560">Oxidoreductase</keyword>
<keyword evidence="7 10" id="KW-0676">Redox-active center</keyword>
<comment type="caution">
    <text evidence="13">The sequence shown here is derived from an EMBL/GenBank/DDBJ whole genome shotgun (WGS) entry which is preliminary data.</text>
</comment>
<dbReference type="PIRSF" id="PIRSF000350">
    <property type="entry name" value="Mercury_reductase_MerA"/>
    <property type="match status" value="1"/>
</dbReference>
<keyword evidence="4" id="KW-0521">NADP</keyword>
<dbReference type="GO" id="GO:0003955">
    <property type="term" value="F:NAD(P)H dehydrogenase (quinone) activity"/>
    <property type="evidence" value="ECO:0007669"/>
    <property type="project" value="TreeGrafter"/>
</dbReference>
<dbReference type="SUPFAM" id="SSF55424">
    <property type="entry name" value="FAD/NAD-linked reductases, dimerisation (C-terminal) domain"/>
    <property type="match status" value="1"/>
</dbReference>
<keyword evidence="3 8" id="KW-0274">FAD</keyword>
<evidence type="ECO:0000256" key="4">
    <source>
        <dbReference type="ARBA" id="ARBA00022857"/>
    </source>
</evidence>
<dbReference type="GO" id="GO:0016668">
    <property type="term" value="F:oxidoreductase activity, acting on a sulfur group of donors, NAD(P) as acceptor"/>
    <property type="evidence" value="ECO:0007669"/>
    <property type="project" value="InterPro"/>
</dbReference>
<feature type="binding site" evidence="8">
    <location>
        <position position="305"/>
    </location>
    <ligand>
        <name>NAD(+)</name>
        <dbReference type="ChEBI" id="CHEBI:57540"/>
    </ligand>
</feature>
<evidence type="ECO:0000313" key="14">
    <source>
        <dbReference type="Proteomes" id="UP000316598"/>
    </source>
</evidence>
<evidence type="ECO:0000259" key="11">
    <source>
        <dbReference type="Pfam" id="PF02852"/>
    </source>
</evidence>
<gene>
    <name evidence="13" type="primary">merA</name>
    <name evidence="13" type="ORF">Pla22_40650</name>
</gene>
<evidence type="ECO:0000313" key="13">
    <source>
        <dbReference type="EMBL" id="TWT51288.1"/>
    </source>
</evidence>
<protein>
    <submittedName>
        <fullName evidence="13">Mercuric reductase</fullName>
        <ecNumber evidence="13">1.16.1.1</ecNumber>
    </submittedName>
</protein>
<feature type="disulfide bond" description="Redox-active" evidence="9">
    <location>
        <begin position="74"/>
        <end position="79"/>
    </location>
</feature>
<comment type="cofactor">
    <cofactor evidence="8">
        <name>FAD</name>
        <dbReference type="ChEBI" id="CHEBI:57692"/>
    </cofactor>
    <text evidence="8">Binds 1 FAD per subunit.</text>
</comment>
<evidence type="ECO:0000256" key="9">
    <source>
        <dbReference type="PIRSR" id="PIRSR000350-4"/>
    </source>
</evidence>
<dbReference type="InterPro" id="IPR012999">
    <property type="entry name" value="Pyr_OxRdtase_I_AS"/>
</dbReference>
<keyword evidence="14" id="KW-1185">Reference proteome</keyword>
<dbReference type="InterPro" id="IPR001100">
    <property type="entry name" value="Pyr_nuc-diS_OxRdtase"/>
</dbReference>
<accession>A0A5C5WKH1</accession>
<keyword evidence="8" id="KW-0547">Nucleotide-binding</keyword>
<dbReference type="GO" id="GO:0016152">
    <property type="term" value="F:mercury (II) reductase (NADP+) activity"/>
    <property type="evidence" value="ECO:0007669"/>
    <property type="project" value="UniProtKB-EC"/>
</dbReference>
<dbReference type="PRINTS" id="PR00411">
    <property type="entry name" value="PNDRDTASEI"/>
</dbReference>
<feature type="binding site" evidence="8">
    <location>
        <position position="83"/>
    </location>
    <ligand>
        <name>FAD</name>
        <dbReference type="ChEBI" id="CHEBI:57692"/>
    </ligand>
</feature>
<feature type="binding site" evidence="8">
    <location>
        <position position="345"/>
    </location>
    <ligand>
        <name>FAD</name>
        <dbReference type="ChEBI" id="CHEBI:57692"/>
    </ligand>
</feature>
<dbReference type="InterPro" id="IPR016156">
    <property type="entry name" value="FAD/NAD-linked_Rdtase_dimer_sf"/>
</dbReference>
<comment type="similarity">
    <text evidence="1 10">Belongs to the class-I pyridine nucleotide-disulfide oxidoreductase family.</text>
</comment>
<evidence type="ECO:0000256" key="5">
    <source>
        <dbReference type="ARBA" id="ARBA00023002"/>
    </source>
</evidence>
<dbReference type="RefSeq" id="WP_146516365.1">
    <property type="nucleotide sequence ID" value="NZ_SJPI01000002.1"/>
</dbReference>
<evidence type="ECO:0000256" key="3">
    <source>
        <dbReference type="ARBA" id="ARBA00022827"/>
    </source>
</evidence>
<dbReference type="Proteomes" id="UP000316598">
    <property type="component" value="Unassembled WGS sequence"/>
</dbReference>
<dbReference type="EC" id="1.16.1.1" evidence="13"/>
<feature type="domain" description="Pyridine nucleotide-disulphide oxidoreductase dimerisation" evidence="11">
    <location>
        <begin position="384"/>
        <end position="491"/>
    </location>
</feature>